<evidence type="ECO:0000256" key="3">
    <source>
        <dbReference type="PIRSR" id="PIRSR601461-1"/>
    </source>
</evidence>
<dbReference type="PROSITE" id="PS00141">
    <property type="entry name" value="ASP_PROTEASE"/>
    <property type="match status" value="1"/>
</dbReference>
<reference evidence="9" key="2">
    <citation type="submission" date="2020-04" db="EMBL/GenBank/DDBJ databases">
        <authorList>
            <consortium name="NCBI Genome Project"/>
        </authorList>
    </citation>
    <scope>NUCLEOTIDE SEQUENCE</scope>
    <source>
        <strain evidence="9">CBS 781.70</strain>
    </source>
</reference>
<dbReference type="Proteomes" id="UP000504638">
    <property type="component" value="Unplaced"/>
</dbReference>
<dbReference type="GeneID" id="54421017"/>
<keyword evidence="4 7" id="KW-0645">Protease</keyword>
<dbReference type="EMBL" id="ML975195">
    <property type="protein sequence ID" value="KAF1807976.1"/>
    <property type="molecule type" value="Genomic_DNA"/>
</dbReference>
<sequence length="475" mass="51777">MRLPPLLLALSGLATAAQLTHMNGRPVNVVRPAAFSRPSELKEASHVARFEAIDSTGSQSHNFLKSALAVNRAPAAQAPFSEAVIAIRQGRIYSSKLAIGSQIFDLIMDTGSSDTWVASEHYICDDGFGHDIGQDDCLFGPAYTPSPTSQSVPGLTFNISYADGEFLDGQFVHENVALGGLEVEKQQIAIIDRAFWFGDNKSSGLMGLAYPELTNSFPNGNVSRGNGQNYESLMFSLIRTRKTDPLFSIALDRTSQPISEGGVIAIGGLPPGVAYHSPWAVTPIELFQLLPSDNQEFTFYAIGIQGIAVGKLSDSRKFRRSAKFLNAHSKPQEPKIEKRFLRPRQGAPVDLVFPIQFIVDSGTTLNYLPAYYSEAIAAAYEPPAVYNWLDGLYHVQCNATVPYLAFQIGGQMLQIPPQDMIFQWNGTGTGGQPFCYTGFADASQGINVLGGPFMKNVISVFDIGGARMHFAQRWY</sequence>
<dbReference type="GO" id="GO:0006508">
    <property type="term" value="P:proteolysis"/>
    <property type="evidence" value="ECO:0007669"/>
    <property type="project" value="UniProtKB-KW"/>
</dbReference>
<dbReference type="PANTHER" id="PTHR47966">
    <property type="entry name" value="BETA-SITE APP-CLEAVING ENZYME, ISOFORM A-RELATED"/>
    <property type="match status" value="1"/>
</dbReference>
<evidence type="ECO:0000313" key="8">
    <source>
        <dbReference type="Proteomes" id="UP000504638"/>
    </source>
</evidence>
<organism evidence="7">
    <name type="scientific">Eremomyces bilateralis CBS 781.70</name>
    <dbReference type="NCBI Taxonomy" id="1392243"/>
    <lineage>
        <taxon>Eukaryota</taxon>
        <taxon>Fungi</taxon>
        <taxon>Dikarya</taxon>
        <taxon>Ascomycota</taxon>
        <taxon>Pezizomycotina</taxon>
        <taxon>Dothideomycetes</taxon>
        <taxon>Dothideomycetes incertae sedis</taxon>
        <taxon>Eremomycetales</taxon>
        <taxon>Eremomycetaceae</taxon>
        <taxon>Eremomyces</taxon>
    </lineage>
</organism>
<keyword evidence="2 4" id="KW-0064">Aspartyl protease</keyword>
<dbReference type="RefSeq" id="XP_033529607.1">
    <property type="nucleotide sequence ID" value="XM_033680447.1"/>
</dbReference>
<evidence type="ECO:0000256" key="5">
    <source>
        <dbReference type="SAM" id="SignalP"/>
    </source>
</evidence>
<dbReference type="GO" id="GO:0004190">
    <property type="term" value="F:aspartic-type endopeptidase activity"/>
    <property type="evidence" value="ECO:0007669"/>
    <property type="project" value="UniProtKB-KW"/>
</dbReference>
<feature type="active site" evidence="3">
    <location>
        <position position="109"/>
    </location>
</feature>
<dbReference type="InterPro" id="IPR001461">
    <property type="entry name" value="Aspartic_peptidase_A1"/>
</dbReference>
<evidence type="ECO:0000256" key="2">
    <source>
        <dbReference type="ARBA" id="ARBA00022750"/>
    </source>
</evidence>
<evidence type="ECO:0000256" key="4">
    <source>
        <dbReference type="RuleBase" id="RU000454"/>
    </source>
</evidence>
<evidence type="ECO:0000259" key="6">
    <source>
        <dbReference type="PROSITE" id="PS51767"/>
    </source>
</evidence>
<proteinExistence type="inferred from homology"/>
<dbReference type="InterPro" id="IPR021109">
    <property type="entry name" value="Peptidase_aspartic_dom_sf"/>
</dbReference>
<name>A0A6G1FQF0_9PEZI</name>
<dbReference type="PROSITE" id="PS51767">
    <property type="entry name" value="PEPTIDASE_A1"/>
    <property type="match status" value="1"/>
</dbReference>
<feature type="signal peptide" evidence="5">
    <location>
        <begin position="1"/>
        <end position="16"/>
    </location>
</feature>
<dbReference type="OrthoDB" id="15189at2759"/>
<keyword evidence="4" id="KW-0378">Hydrolase</keyword>
<comment type="similarity">
    <text evidence="1 4">Belongs to the peptidase A1 family.</text>
</comment>
<protein>
    <submittedName>
        <fullName evidence="7 9">Acid protease</fullName>
    </submittedName>
</protein>
<gene>
    <name evidence="7 9" type="ORF">P152DRAFT_462995</name>
</gene>
<keyword evidence="8" id="KW-1185">Reference proteome</keyword>
<evidence type="ECO:0000313" key="7">
    <source>
        <dbReference type="EMBL" id="KAF1807976.1"/>
    </source>
</evidence>
<reference evidence="9" key="3">
    <citation type="submission" date="2025-04" db="UniProtKB">
        <authorList>
            <consortium name="RefSeq"/>
        </authorList>
    </citation>
    <scope>IDENTIFICATION</scope>
    <source>
        <strain evidence="9">CBS 781.70</strain>
    </source>
</reference>
<dbReference type="Gene3D" id="2.40.70.10">
    <property type="entry name" value="Acid Proteases"/>
    <property type="match status" value="2"/>
</dbReference>
<dbReference type="PRINTS" id="PR00792">
    <property type="entry name" value="PEPSIN"/>
</dbReference>
<accession>A0A6G1FQF0</accession>
<evidence type="ECO:0000256" key="1">
    <source>
        <dbReference type="ARBA" id="ARBA00007447"/>
    </source>
</evidence>
<evidence type="ECO:0000313" key="9">
    <source>
        <dbReference type="RefSeq" id="XP_033529607.1"/>
    </source>
</evidence>
<dbReference type="GO" id="GO:0000324">
    <property type="term" value="C:fungal-type vacuole"/>
    <property type="evidence" value="ECO:0007669"/>
    <property type="project" value="TreeGrafter"/>
</dbReference>
<feature type="chain" id="PRO_5044631505" evidence="5">
    <location>
        <begin position="17"/>
        <end position="475"/>
    </location>
</feature>
<feature type="active site" evidence="3">
    <location>
        <position position="360"/>
    </location>
</feature>
<dbReference type="InterPro" id="IPR001969">
    <property type="entry name" value="Aspartic_peptidase_AS"/>
</dbReference>
<dbReference type="CDD" id="cd05471">
    <property type="entry name" value="pepsin_like"/>
    <property type="match status" value="1"/>
</dbReference>
<dbReference type="SUPFAM" id="SSF50630">
    <property type="entry name" value="Acid proteases"/>
    <property type="match status" value="1"/>
</dbReference>
<feature type="domain" description="Peptidase A1" evidence="6">
    <location>
        <begin position="93"/>
        <end position="471"/>
    </location>
</feature>
<dbReference type="AlphaFoldDB" id="A0A6G1FQF0"/>
<dbReference type="InterPro" id="IPR034164">
    <property type="entry name" value="Pepsin-like_dom"/>
</dbReference>
<dbReference type="PANTHER" id="PTHR47966:SF47">
    <property type="entry name" value="ENDOPEPTIDASE, PUTATIVE (AFU_ORTHOLOGUE AFUA_3G01220)-RELATED"/>
    <property type="match status" value="1"/>
</dbReference>
<dbReference type="InterPro" id="IPR033121">
    <property type="entry name" value="PEPTIDASE_A1"/>
</dbReference>
<keyword evidence="5" id="KW-0732">Signal</keyword>
<dbReference type="Pfam" id="PF00026">
    <property type="entry name" value="Asp"/>
    <property type="match status" value="2"/>
</dbReference>
<reference evidence="7 9" key="1">
    <citation type="submission" date="2020-01" db="EMBL/GenBank/DDBJ databases">
        <authorList>
            <consortium name="DOE Joint Genome Institute"/>
            <person name="Haridas S."/>
            <person name="Albert R."/>
            <person name="Binder M."/>
            <person name="Bloem J."/>
            <person name="Labutti K."/>
            <person name="Salamov A."/>
            <person name="Andreopoulos B."/>
            <person name="Baker S.E."/>
            <person name="Barry K."/>
            <person name="Bills G."/>
            <person name="Bluhm B.H."/>
            <person name="Cannon C."/>
            <person name="Castanera R."/>
            <person name="Culley D.E."/>
            <person name="Daum C."/>
            <person name="Ezra D."/>
            <person name="Gonzalez J.B."/>
            <person name="Henrissat B."/>
            <person name="Kuo A."/>
            <person name="Liang C."/>
            <person name="Lipzen A."/>
            <person name="Lutzoni F."/>
            <person name="Magnuson J."/>
            <person name="Mondo S."/>
            <person name="Nolan M."/>
            <person name="Ohm R."/>
            <person name="Pangilinan J."/>
            <person name="Park H.-J."/>
            <person name="Ramirez L."/>
            <person name="Alfaro M."/>
            <person name="Sun H."/>
            <person name="Tritt A."/>
            <person name="Yoshinaga Y."/>
            <person name="Zwiers L.-H."/>
            <person name="Turgeon B.G."/>
            <person name="Goodwin S.B."/>
            <person name="Spatafora J.W."/>
            <person name="Crous P.W."/>
            <person name="Grigoriev I.V."/>
        </authorList>
    </citation>
    <scope>NUCLEOTIDE SEQUENCE</scope>
    <source>
        <strain evidence="7 9">CBS 781.70</strain>
    </source>
</reference>